<gene>
    <name evidence="1" type="ORF">HNR61_008264</name>
</gene>
<organism evidence="1 2">
    <name type="scientific">Actinomadura namibiensis</name>
    <dbReference type="NCBI Taxonomy" id="182080"/>
    <lineage>
        <taxon>Bacteria</taxon>
        <taxon>Bacillati</taxon>
        <taxon>Actinomycetota</taxon>
        <taxon>Actinomycetes</taxon>
        <taxon>Streptosporangiales</taxon>
        <taxon>Thermomonosporaceae</taxon>
        <taxon>Actinomadura</taxon>
    </lineage>
</organism>
<accession>A0A7W3LYB2</accession>
<dbReference type="EMBL" id="JACJIA010000016">
    <property type="protein sequence ID" value="MBA8956581.1"/>
    <property type="molecule type" value="Genomic_DNA"/>
</dbReference>
<dbReference type="AlphaFoldDB" id="A0A7W3LYB2"/>
<reference evidence="1 2" key="1">
    <citation type="submission" date="2020-08" db="EMBL/GenBank/DDBJ databases">
        <title>Genomic Encyclopedia of Type Strains, Phase IV (KMG-IV): sequencing the most valuable type-strain genomes for metagenomic binning, comparative biology and taxonomic classification.</title>
        <authorList>
            <person name="Goeker M."/>
        </authorList>
    </citation>
    <scope>NUCLEOTIDE SEQUENCE [LARGE SCALE GENOMIC DNA]</scope>
    <source>
        <strain evidence="1 2">DSM 44197</strain>
    </source>
</reference>
<name>A0A7W3LYB2_ACTNM</name>
<evidence type="ECO:0008006" key="3">
    <source>
        <dbReference type="Google" id="ProtNLM"/>
    </source>
</evidence>
<evidence type="ECO:0000313" key="2">
    <source>
        <dbReference type="Proteomes" id="UP000572680"/>
    </source>
</evidence>
<dbReference type="SUPFAM" id="SSF69279">
    <property type="entry name" value="Phage tail proteins"/>
    <property type="match status" value="1"/>
</dbReference>
<sequence length="379" mass="40045">MGAPMLHLSLLAGSTIPVPLPAPLAARFLSATVTESDSGPSVFALRFDAGRAGVASALDTAPLRASPISAFARVVVVVRFGAVPQVLMDGFVTQVELVPGQEPGSATLTAIGEDVTFLLDREEVDTEHPAMTDVAIVQKVLARYAGQRIAPIVVPPPVADPALPIEYIPTQQDTDLGLLRALAAGHGYVCYAIPGPAPGSSGIYWGPPVRAGRPQPALSVDLGPVTNVTQVSFRQEAMAPMFVAGVVQDDRTGRTVPVRTEASLRPPLSALPLWATRRGDVRRRRLRDSGISAVTAFARAQVRVDSAVDAVVAEGSLDGARYGSLLRPRALVGVRGAGWSHDGLWYVRRVVHELSAGSYQQRFTLCRDGYGSTIPVVVT</sequence>
<protein>
    <recommendedName>
        <fullName evidence="3">Phage protein D</fullName>
    </recommendedName>
</protein>
<evidence type="ECO:0000313" key="1">
    <source>
        <dbReference type="EMBL" id="MBA8956581.1"/>
    </source>
</evidence>
<comment type="caution">
    <text evidence="1">The sequence shown here is derived from an EMBL/GenBank/DDBJ whole genome shotgun (WGS) entry which is preliminary data.</text>
</comment>
<dbReference type="RefSeq" id="WP_182848478.1">
    <property type="nucleotide sequence ID" value="NZ_BAAALP010000060.1"/>
</dbReference>
<dbReference type="Proteomes" id="UP000572680">
    <property type="component" value="Unassembled WGS sequence"/>
</dbReference>
<keyword evidence="2" id="KW-1185">Reference proteome</keyword>
<proteinExistence type="predicted"/>